<dbReference type="RefSeq" id="WP_210655515.1">
    <property type="nucleotide sequence ID" value="NZ_JAGKQQ010000001.1"/>
</dbReference>
<dbReference type="InterPro" id="IPR006311">
    <property type="entry name" value="TAT_signal"/>
</dbReference>
<evidence type="ECO:0000313" key="2">
    <source>
        <dbReference type="Proteomes" id="UP000676565"/>
    </source>
</evidence>
<organism evidence="1 2">
    <name type="scientific">Gemmata palustris</name>
    <dbReference type="NCBI Taxonomy" id="2822762"/>
    <lineage>
        <taxon>Bacteria</taxon>
        <taxon>Pseudomonadati</taxon>
        <taxon>Planctomycetota</taxon>
        <taxon>Planctomycetia</taxon>
        <taxon>Gemmatales</taxon>
        <taxon>Gemmataceae</taxon>
        <taxon>Gemmata</taxon>
    </lineage>
</organism>
<accession>A0ABS5BT90</accession>
<name>A0ABS5BT90_9BACT</name>
<gene>
    <name evidence="1" type="ORF">J8F10_16795</name>
</gene>
<dbReference type="Proteomes" id="UP000676565">
    <property type="component" value="Unassembled WGS sequence"/>
</dbReference>
<keyword evidence="2" id="KW-1185">Reference proteome</keyword>
<proteinExistence type="predicted"/>
<protein>
    <submittedName>
        <fullName evidence="1">Uncharacterized protein</fullName>
    </submittedName>
</protein>
<reference evidence="1 2" key="1">
    <citation type="submission" date="2021-04" db="EMBL/GenBank/DDBJ databases">
        <authorList>
            <person name="Ivanova A."/>
        </authorList>
    </citation>
    <scope>NUCLEOTIDE SEQUENCE [LARGE SCALE GENOMIC DNA]</scope>
    <source>
        <strain evidence="1 2">G18</strain>
    </source>
</reference>
<dbReference type="PROSITE" id="PS51318">
    <property type="entry name" value="TAT"/>
    <property type="match status" value="1"/>
</dbReference>
<dbReference type="PROSITE" id="PS51257">
    <property type="entry name" value="PROKAR_LIPOPROTEIN"/>
    <property type="match status" value="1"/>
</dbReference>
<sequence length="221" mass="23102">MCERFTRRSVLRRGAGVLGLAAVGGAACGEEPQNARKDYFGGAGFELVTPDTIKPKSYSTSVSADGLAFTILFDSLTVSAEGNALAAVKTASITIPFALPAGKRLAGFVQDVRGFVSKSPGARAAIVADLGGSTQVCDFPVGEELGKNFQQTFITDSRSGGGPGDANTSLTYSINILLTAQRRAAGEQVVLSVDSLDVEAILYPVETQKRTPTPPKKRSKN</sequence>
<comment type="caution">
    <text evidence="1">The sequence shown here is derived from an EMBL/GenBank/DDBJ whole genome shotgun (WGS) entry which is preliminary data.</text>
</comment>
<evidence type="ECO:0000313" key="1">
    <source>
        <dbReference type="EMBL" id="MBP3956931.1"/>
    </source>
</evidence>
<dbReference type="EMBL" id="JAGKQQ010000001">
    <property type="protein sequence ID" value="MBP3956931.1"/>
    <property type="molecule type" value="Genomic_DNA"/>
</dbReference>